<dbReference type="InterPro" id="IPR003010">
    <property type="entry name" value="C-N_Hydrolase"/>
</dbReference>
<proteinExistence type="inferred from homology"/>
<keyword evidence="3" id="KW-0378">Hydrolase</keyword>
<dbReference type="PANTHER" id="PTHR10609">
    <property type="entry name" value="BIOTINIDASE-RELATED"/>
    <property type="match status" value="1"/>
</dbReference>
<dbReference type="RefSeq" id="XP_022244869.1">
    <property type="nucleotide sequence ID" value="XM_022389161.1"/>
</dbReference>
<organism evidence="7 8">
    <name type="scientific">Limulus polyphemus</name>
    <name type="common">Atlantic horseshoe crab</name>
    <dbReference type="NCBI Taxonomy" id="6850"/>
    <lineage>
        <taxon>Eukaryota</taxon>
        <taxon>Metazoa</taxon>
        <taxon>Ecdysozoa</taxon>
        <taxon>Arthropoda</taxon>
        <taxon>Chelicerata</taxon>
        <taxon>Merostomata</taxon>
        <taxon>Xiphosura</taxon>
        <taxon>Limulidae</taxon>
        <taxon>Limulus</taxon>
    </lineage>
</organism>
<evidence type="ECO:0000313" key="7">
    <source>
        <dbReference type="Proteomes" id="UP000694941"/>
    </source>
</evidence>
<dbReference type="InterPro" id="IPR012101">
    <property type="entry name" value="Biotinidase-like_euk"/>
</dbReference>
<feature type="domain" description="CN hydrolase" evidence="6">
    <location>
        <begin position="34"/>
        <end position="301"/>
    </location>
</feature>
<protein>
    <submittedName>
        <fullName evidence="8">Pantetheinase-like</fullName>
    </submittedName>
</protein>
<feature type="signal peptide" evidence="5">
    <location>
        <begin position="1"/>
        <end position="21"/>
    </location>
</feature>
<dbReference type="Pfam" id="PF19018">
    <property type="entry name" value="Vanin_C"/>
    <property type="match status" value="1"/>
</dbReference>
<dbReference type="GeneID" id="106462040"/>
<dbReference type="PANTHER" id="PTHR10609:SF27">
    <property type="entry name" value="CN HYDROLASE DOMAIN-CONTAINING PROTEIN-RELATED"/>
    <property type="match status" value="1"/>
</dbReference>
<keyword evidence="4" id="KW-0325">Glycoprotein</keyword>
<dbReference type="InterPro" id="IPR036526">
    <property type="entry name" value="C-N_Hydrolase_sf"/>
</dbReference>
<evidence type="ECO:0000256" key="2">
    <source>
        <dbReference type="ARBA" id="ARBA00022729"/>
    </source>
</evidence>
<evidence type="ECO:0000256" key="3">
    <source>
        <dbReference type="ARBA" id="ARBA00022801"/>
    </source>
</evidence>
<keyword evidence="7" id="KW-1185">Reference proteome</keyword>
<evidence type="ECO:0000259" key="6">
    <source>
        <dbReference type="PROSITE" id="PS50263"/>
    </source>
</evidence>
<dbReference type="CDD" id="cd07567">
    <property type="entry name" value="biotinidase_like"/>
    <property type="match status" value="1"/>
</dbReference>
<dbReference type="Pfam" id="PF00795">
    <property type="entry name" value="CN_hydrolase"/>
    <property type="match status" value="1"/>
</dbReference>
<accession>A0ABM1SML3</accession>
<evidence type="ECO:0000256" key="5">
    <source>
        <dbReference type="SAM" id="SignalP"/>
    </source>
</evidence>
<dbReference type="SUPFAM" id="SSF56317">
    <property type="entry name" value="Carbon-nitrogen hydrolase"/>
    <property type="match status" value="1"/>
</dbReference>
<gene>
    <name evidence="8" type="primary">LOC106462040</name>
</gene>
<dbReference type="Gene3D" id="3.60.110.10">
    <property type="entry name" value="Carbon-nitrogen hydrolase"/>
    <property type="match status" value="1"/>
</dbReference>
<feature type="chain" id="PRO_5045900419" evidence="5">
    <location>
        <begin position="22"/>
        <end position="455"/>
    </location>
</feature>
<keyword evidence="2 5" id="KW-0732">Signal</keyword>
<dbReference type="InterPro" id="IPR040154">
    <property type="entry name" value="Biotinidase/VNN"/>
</dbReference>
<comment type="similarity">
    <text evidence="1">Belongs to the carbon-nitrogen hydrolase superfamily. BTD/VNN family.</text>
</comment>
<name>A0ABM1SML3_LIMPO</name>
<dbReference type="InterPro" id="IPR043957">
    <property type="entry name" value="Vanin_C"/>
</dbReference>
<reference evidence="8" key="1">
    <citation type="submission" date="2025-08" db="UniProtKB">
        <authorList>
            <consortium name="RefSeq"/>
        </authorList>
    </citation>
    <scope>IDENTIFICATION</scope>
    <source>
        <tissue evidence="8">Muscle</tissue>
    </source>
</reference>
<evidence type="ECO:0000313" key="8">
    <source>
        <dbReference type="RefSeq" id="XP_022244869.1"/>
    </source>
</evidence>
<dbReference type="PROSITE" id="PS50263">
    <property type="entry name" value="CN_HYDROLASE"/>
    <property type="match status" value="1"/>
</dbReference>
<dbReference type="Proteomes" id="UP000694941">
    <property type="component" value="Unplaced"/>
</dbReference>
<evidence type="ECO:0000256" key="1">
    <source>
        <dbReference type="ARBA" id="ARBA00008225"/>
    </source>
</evidence>
<evidence type="ECO:0000256" key="4">
    <source>
        <dbReference type="ARBA" id="ARBA00023180"/>
    </source>
</evidence>
<sequence>MILALLSQILNVLGIISQVHWSSQTDYFTAAVYEHVRLGNDDPFQITIQKNLALYAEVTGRAAAAGADIIVFPEYGLCKGKSTRHENRKILEHIPNPYKENWNPCVQKEKFRDRPILTKLSCIAKVNGIVLVANMGDLQPCQISQDPHCPSDGEYHYNTNVAFGRDGTLLARYHKMHLFFETTYNIPSTPEYAIFNTDFGVMGMFICFDIIFEDAMKLVKDYGVQTVLFPTWWFDELPFLAAHQFQEAWSLGLRVNLLAANMHQPSVGTLGSGVYSGTQGVLNYTHIPDGKPKLLFAKLPKNPHKWHFKNNIQPRPIPLQDRFKSSFFEYDKNALKENFYLAVFKGIRNVKDHYFWCEEVCLLAACRSQKSNQCSSFPTTTKTIFTKIKLSGNFSTRYVYPNVLTSSLYLQPLAKWTFSMSHQLKELVTMPTLTDPVLSANLYGRCYDRDPMYRT</sequence>